<dbReference type="PANTHER" id="PTHR37305">
    <property type="entry name" value="INTEGRAL MEMBRANE PROTEIN-RELATED"/>
    <property type="match status" value="1"/>
</dbReference>
<proteinExistence type="predicted"/>
<evidence type="ECO:0000313" key="2">
    <source>
        <dbReference type="EMBL" id="MCT7399127.1"/>
    </source>
</evidence>
<feature type="transmembrane region" description="Helical" evidence="1">
    <location>
        <begin position="442"/>
        <end position="468"/>
    </location>
</feature>
<evidence type="ECO:0000313" key="3">
    <source>
        <dbReference type="Proteomes" id="UP001431199"/>
    </source>
</evidence>
<accession>A0ABT2M403</accession>
<dbReference type="RefSeq" id="WP_260978742.1">
    <property type="nucleotide sequence ID" value="NZ_JAODBU010000007.1"/>
</dbReference>
<reference evidence="2" key="1">
    <citation type="submission" date="2022-09" db="EMBL/GenBank/DDBJ databases">
        <title>Eubacterium sp. LFL-14 isolated from human feces.</title>
        <authorList>
            <person name="Liu F."/>
        </authorList>
    </citation>
    <scope>NUCLEOTIDE SEQUENCE</scope>
    <source>
        <strain evidence="2">LFL-14</strain>
    </source>
</reference>
<keyword evidence="1" id="KW-0472">Membrane</keyword>
<keyword evidence="3" id="KW-1185">Reference proteome</keyword>
<keyword evidence="1" id="KW-0812">Transmembrane</keyword>
<protein>
    <submittedName>
        <fullName evidence="2">ABC transporter permease</fullName>
    </submittedName>
</protein>
<feature type="transmembrane region" description="Helical" evidence="1">
    <location>
        <begin position="400"/>
        <end position="422"/>
    </location>
</feature>
<feature type="transmembrane region" description="Helical" evidence="1">
    <location>
        <begin position="316"/>
        <end position="342"/>
    </location>
</feature>
<organism evidence="2 3">
    <name type="scientific">Eubacterium album</name>
    <dbReference type="NCBI Taxonomy" id="2978477"/>
    <lineage>
        <taxon>Bacteria</taxon>
        <taxon>Bacillati</taxon>
        <taxon>Bacillota</taxon>
        <taxon>Clostridia</taxon>
        <taxon>Eubacteriales</taxon>
        <taxon>Eubacteriaceae</taxon>
        <taxon>Eubacterium</taxon>
    </lineage>
</organism>
<keyword evidence="1" id="KW-1133">Transmembrane helix</keyword>
<gene>
    <name evidence="2" type="ORF">N5B56_08535</name>
</gene>
<dbReference type="Proteomes" id="UP001431199">
    <property type="component" value="Unassembled WGS sequence"/>
</dbReference>
<comment type="caution">
    <text evidence="2">The sequence shown here is derived from an EMBL/GenBank/DDBJ whole genome shotgun (WGS) entry which is preliminary data.</text>
</comment>
<feature type="transmembrane region" description="Helical" evidence="1">
    <location>
        <begin position="275"/>
        <end position="295"/>
    </location>
</feature>
<dbReference type="PANTHER" id="PTHR37305:SF1">
    <property type="entry name" value="MEMBRANE PROTEIN"/>
    <property type="match status" value="1"/>
</dbReference>
<dbReference type="Pfam" id="PF12730">
    <property type="entry name" value="ABC2_membrane_4"/>
    <property type="match status" value="1"/>
</dbReference>
<sequence>MLNLIKNEYSKLFHKKSTYFFLAAIVLFIIGISVFTKFSCNNNDDIYYSSIDQELQYATSETDEYRDDAYIEELKLAKSLDYTMQDIYDNSRWESNALSDYYSYLSSINSFDKDGSSDLVNSNEDREHYQKLCDTIVSSLKDNDWKSYIQLTADSINNDGHTKDGAKLLKDTYENYLKNDIDPDSNAQKYSLISNFSQYDTSYSDLLSTKESGASYDETEFNTTESNYLIAKYQLENNTDSVIYKNPDPQMSSYEPYIYTGNAFLSLKRCINATIIIALILIILAGTTVSSEFSNGTIKFLLITPVKRYKIFWSKFITFLTYGFVLTLLSYVLSVLLTIIVFGTGELSTPLLIVKNGSIIASSGLLHILSNFFMTFGAIMITAIIAFMLSALFRNSAIAIAIPIMIYLGSDMAVSIAQMLSLDFVRYTIFANMSFSNIVENSFTFFGMTPIFSVSVIAIHIFLFLFIAHDAFTRRNV</sequence>
<feature type="transmembrane region" description="Helical" evidence="1">
    <location>
        <begin position="20"/>
        <end position="38"/>
    </location>
</feature>
<dbReference type="EMBL" id="JAODBU010000007">
    <property type="protein sequence ID" value="MCT7399127.1"/>
    <property type="molecule type" value="Genomic_DNA"/>
</dbReference>
<name>A0ABT2M403_9FIRM</name>
<evidence type="ECO:0000256" key="1">
    <source>
        <dbReference type="SAM" id="Phobius"/>
    </source>
</evidence>
<feature type="transmembrane region" description="Helical" evidence="1">
    <location>
        <begin position="372"/>
        <end position="393"/>
    </location>
</feature>